<accession>A0ABW2MI53</accession>
<comment type="caution">
    <text evidence="1">The sequence shown here is derived from an EMBL/GenBank/DDBJ whole genome shotgun (WGS) entry which is preliminary data.</text>
</comment>
<name>A0ABW2MI53_9ACTN</name>
<evidence type="ECO:0000313" key="2">
    <source>
        <dbReference type="Proteomes" id="UP001596509"/>
    </source>
</evidence>
<sequence>MSAVAERLGVRVPEAASDVRAGHRKGQDDALLLAFVVPSGDVDGFLAGMDPEEPVEERAVPFAGESVPAAPFGHLDLPEPVGLHGVRTAQVCAPCDDGLNALHVAVAAIDGERSRVYVKGVD</sequence>
<protein>
    <submittedName>
        <fullName evidence="1">Uncharacterized protein</fullName>
    </submittedName>
</protein>
<gene>
    <name evidence="1" type="ORF">ACFQW9_23265</name>
</gene>
<keyword evidence="2" id="KW-1185">Reference proteome</keyword>
<organism evidence="1 2">
    <name type="scientific">Streptomyces caviscabies</name>
    <dbReference type="NCBI Taxonomy" id="90079"/>
    <lineage>
        <taxon>Bacteria</taxon>
        <taxon>Bacillati</taxon>
        <taxon>Actinomycetota</taxon>
        <taxon>Actinomycetes</taxon>
        <taxon>Kitasatosporales</taxon>
        <taxon>Streptomycetaceae</taxon>
        <taxon>Streptomyces</taxon>
    </lineage>
</organism>
<evidence type="ECO:0000313" key="1">
    <source>
        <dbReference type="EMBL" id="MFC7353570.1"/>
    </source>
</evidence>
<dbReference type="EMBL" id="JBHTCK010000007">
    <property type="protein sequence ID" value="MFC7353570.1"/>
    <property type="molecule type" value="Genomic_DNA"/>
</dbReference>
<reference evidence="2" key="1">
    <citation type="journal article" date="2019" name="Int. J. Syst. Evol. Microbiol.">
        <title>The Global Catalogue of Microorganisms (GCM) 10K type strain sequencing project: providing services to taxonomists for standard genome sequencing and annotation.</title>
        <authorList>
            <consortium name="The Broad Institute Genomics Platform"/>
            <consortium name="The Broad Institute Genome Sequencing Center for Infectious Disease"/>
            <person name="Wu L."/>
            <person name="Ma J."/>
        </authorList>
    </citation>
    <scope>NUCLEOTIDE SEQUENCE [LARGE SCALE GENOMIC DNA]</scope>
    <source>
        <strain evidence="2">ICMP 19430</strain>
    </source>
</reference>
<dbReference type="Proteomes" id="UP001596509">
    <property type="component" value="Unassembled WGS sequence"/>
</dbReference>
<proteinExistence type="predicted"/>